<keyword evidence="8 11" id="KW-0407">Ion channel</keyword>
<evidence type="ECO:0000256" key="6">
    <source>
        <dbReference type="ARBA" id="ARBA00023065"/>
    </source>
</evidence>
<keyword evidence="11" id="KW-0479">Metal-binding</keyword>
<proteinExistence type="inferred from homology"/>
<dbReference type="Pfam" id="PF02537">
    <property type="entry name" value="CRCB"/>
    <property type="match status" value="1"/>
</dbReference>
<dbReference type="PANTHER" id="PTHR28259:SF1">
    <property type="entry name" value="FLUORIDE EXPORT PROTEIN 1-RELATED"/>
    <property type="match status" value="1"/>
</dbReference>
<dbReference type="GO" id="GO:0140114">
    <property type="term" value="P:cellular detoxification of fluoride"/>
    <property type="evidence" value="ECO:0007669"/>
    <property type="project" value="UniProtKB-UniRule"/>
</dbReference>
<reference evidence="12 13" key="1">
    <citation type="submission" date="2017-06" db="EMBL/GenBank/DDBJ databases">
        <title>Updating the genomic taxonomy and epidemiology of Campylobacter hyointestinalis; discovery in New Zealand farmed ruminants.</title>
        <authorList>
            <person name="Wilkinson D.A."/>
            <person name="Fayaz A."/>
            <person name="Biggs P.J."/>
            <person name="Midwinter A.C."/>
        </authorList>
    </citation>
    <scope>NUCLEOTIDE SEQUENCE [LARGE SCALE GENOMIC DNA]</scope>
    <source>
        <strain evidence="12 13">S1614a</strain>
    </source>
</reference>
<evidence type="ECO:0000256" key="5">
    <source>
        <dbReference type="ARBA" id="ARBA00022989"/>
    </source>
</evidence>
<dbReference type="RefSeq" id="WP_104063986.1">
    <property type="nucleotide sequence ID" value="NZ_NIQH01000001.1"/>
</dbReference>
<keyword evidence="4 11" id="KW-0812">Transmembrane</keyword>
<comment type="caution">
    <text evidence="12">The sequence shown here is derived from an EMBL/GenBank/DDBJ whole genome shotgun (WGS) entry which is preliminary data.</text>
</comment>
<feature type="transmembrane region" description="Helical" evidence="11">
    <location>
        <begin position="99"/>
        <end position="123"/>
    </location>
</feature>
<evidence type="ECO:0000256" key="8">
    <source>
        <dbReference type="ARBA" id="ARBA00023303"/>
    </source>
</evidence>
<comment type="activity regulation">
    <text evidence="11">Na(+) is not transported, but it plays an essential structural role and its presence is essential for fluoride channel function.</text>
</comment>
<feature type="transmembrane region" description="Helical" evidence="11">
    <location>
        <begin position="36"/>
        <end position="58"/>
    </location>
</feature>
<evidence type="ECO:0000256" key="11">
    <source>
        <dbReference type="HAMAP-Rule" id="MF_00454"/>
    </source>
</evidence>
<keyword evidence="3" id="KW-0997">Cell inner membrane</keyword>
<keyword evidence="2 11" id="KW-1003">Cell membrane</keyword>
<keyword evidence="5 11" id="KW-1133">Transmembrane helix</keyword>
<dbReference type="GO" id="GO:0062054">
    <property type="term" value="F:fluoride channel activity"/>
    <property type="evidence" value="ECO:0007669"/>
    <property type="project" value="UniProtKB-UniRule"/>
</dbReference>
<comment type="subcellular location">
    <subcellularLocation>
        <location evidence="1 11">Cell membrane</location>
        <topology evidence="1 11">Multi-pass membrane protein</topology>
    </subcellularLocation>
</comment>
<keyword evidence="11" id="KW-0915">Sodium</keyword>
<keyword evidence="6 11" id="KW-0406">Ion transport</keyword>
<dbReference type="NCBIfam" id="TIGR00494">
    <property type="entry name" value="crcB"/>
    <property type="match status" value="1"/>
</dbReference>
<dbReference type="EMBL" id="NIQP01000001">
    <property type="protein sequence ID" value="PPB73012.1"/>
    <property type="molecule type" value="Genomic_DNA"/>
</dbReference>
<evidence type="ECO:0000256" key="4">
    <source>
        <dbReference type="ARBA" id="ARBA00022692"/>
    </source>
</evidence>
<keyword evidence="11" id="KW-0813">Transport</keyword>
<dbReference type="InterPro" id="IPR003691">
    <property type="entry name" value="FluC"/>
</dbReference>
<protein>
    <recommendedName>
        <fullName evidence="11">Fluoride-specific ion channel FluC</fullName>
    </recommendedName>
</protein>
<dbReference type="Proteomes" id="UP000239685">
    <property type="component" value="Unassembled WGS sequence"/>
</dbReference>
<feature type="transmembrane region" description="Helical" evidence="11">
    <location>
        <begin position="70"/>
        <end position="87"/>
    </location>
</feature>
<accession>A0A855N974</accession>
<sequence>MSFFTLLSIGYGGFLGAVFRDCINGLVSKIFQNPTLPLGTLSVNLIGGFFIGFILSIVSTYSINQNLKSFLIIGFLGGLTTFSTFTYENMLLINSNSYFMAFANIGLNVALCLVFCYIGLFAAKLLIV</sequence>
<feature type="binding site" evidence="11">
    <location>
        <position position="77"/>
    </location>
    <ligand>
        <name>Na(+)</name>
        <dbReference type="ChEBI" id="CHEBI:29101"/>
        <note>structural</note>
    </ligand>
</feature>
<name>A0A855N974_CAMHY</name>
<evidence type="ECO:0000256" key="3">
    <source>
        <dbReference type="ARBA" id="ARBA00022519"/>
    </source>
</evidence>
<evidence type="ECO:0000256" key="2">
    <source>
        <dbReference type="ARBA" id="ARBA00022475"/>
    </source>
</evidence>
<comment type="function">
    <text evidence="11">Fluoride-specific ion channel. Important for reducing fluoride concentration in the cell, thus reducing its toxicity.</text>
</comment>
<evidence type="ECO:0000256" key="7">
    <source>
        <dbReference type="ARBA" id="ARBA00023136"/>
    </source>
</evidence>
<evidence type="ECO:0000313" key="12">
    <source>
        <dbReference type="EMBL" id="PPB73012.1"/>
    </source>
</evidence>
<comment type="similarity">
    <text evidence="9 11">Belongs to the fluoride channel Fluc/FEX (TC 1.A.43) family.</text>
</comment>
<keyword evidence="7 11" id="KW-0472">Membrane</keyword>
<dbReference type="HAMAP" id="MF_00454">
    <property type="entry name" value="FluC"/>
    <property type="match status" value="1"/>
</dbReference>
<dbReference type="AlphaFoldDB" id="A0A855N974"/>
<gene>
    <name evidence="11" type="primary">fluC</name>
    <name evidence="11" type="synonym">crcB</name>
    <name evidence="12" type="ORF">CDQ78_01175</name>
</gene>
<dbReference type="GO" id="GO:0046872">
    <property type="term" value="F:metal ion binding"/>
    <property type="evidence" value="ECO:0007669"/>
    <property type="project" value="UniProtKB-KW"/>
</dbReference>
<comment type="catalytic activity">
    <reaction evidence="10">
        <text>fluoride(in) = fluoride(out)</text>
        <dbReference type="Rhea" id="RHEA:76159"/>
        <dbReference type="ChEBI" id="CHEBI:17051"/>
    </reaction>
    <physiologicalReaction direction="left-to-right" evidence="10">
        <dbReference type="Rhea" id="RHEA:76160"/>
    </physiologicalReaction>
</comment>
<evidence type="ECO:0000256" key="10">
    <source>
        <dbReference type="ARBA" id="ARBA00035585"/>
    </source>
</evidence>
<evidence type="ECO:0000256" key="9">
    <source>
        <dbReference type="ARBA" id="ARBA00035120"/>
    </source>
</evidence>
<evidence type="ECO:0000256" key="1">
    <source>
        <dbReference type="ARBA" id="ARBA00004651"/>
    </source>
</evidence>
<feature type="binding site" evidence="11">
    <location>
        <position position="80"/>
    </location>
    <ligand>
        <name>Na(+)</name>
        <dbReference type="ChEBI" id="CHEBI:29101"/>
        <note>structural</note>
    </ligand>
</feature>
<evidence type="ECO:0000313" key="13">
    <source>
        <dbReference type="Proteomes" id="UP000239685"/>
    </source>
</evidence>
<dbReference type="GO" id="GO:0005886">
    <property type="term" value="C:plasma membrane"/>
    <property type="evidence" value="ECO:0007669"/>
    <property type="project" value="UniProtKB-SubCell"/>
</dbReference>
<organism evidence="12 13">
    <name type="scientific">Campylobacter hyointestinalis subsp. hyointestinalis</name>
    <dbReference type="NCBI Taxonomy" id="91352"/>
    <lineage>
        <taxon>Bacteria</taxon>
        <taxon>Pseudomonadati</taxon>
        <taxon>Campylobacterota</taxon>
        <taxon>Epsilonproteobacteria</taxon>
        <taxon>Campylobacterales</taxon>
        <taxon>Campylobacteraceae</taxon>
        <taxon>Campylobacter</taxon>
    </lineage>
</organism>
<dbReference type="PANTHER" id="PTHR28259">
    <property type="entry name" value="FLUORIDE EXPORT PROTEIN 1-RELATED"/>
    <property type="match status" value="1"/>
</dbReference>